<sequence>MRGERTDKRGFESARRLHDNSVGGCSSKRLTNPEWLRPSVPPAASGRSARQCPASPWRHQFRQTMHVCSLLMRGVVMSKYLLQVGDKGFDRLKFINDIFGEHSRNFLSRSGLREGMRVLELGCGTGSMTTWIANVVGKNGRVIALDASEKQIKIARNAIEESGVANVEFICSIVEALELPRDSIDLVYSRLLLMHLKNPELVLKSIKKHLKVGGIICCEEPHASSLLTTPPNERIESLNAIFIKLGKLQGFDFNIGDKLLPMLNAAGYSILHACFVQPVISMADATEFVLMGAKEMAPFAVQCGMLSEAETQDMLHEMATKIDADSYYTFPRQAQVSGYR</sequence>
<dbReference type="Gene3D" id="3.40.50.150">
    <property type="entry name" value="Vaccinia Virus protein VP39"/>
    <property type="match status" value="1"/>
</dbReference>
<feature type="domain" description="Methyltransferase" evidence="2">
    <location>
        <begin position="113"/>
        <end position="236"/>
    </location>
</feature>
<evidence type="ECO:0000313" key="3">
    <source>
        <dbReference type="EMBL" id="NDU43464.1"/>
    </source>
</evidence>
<dbReference type="AlphaFoldDB" id="A0A845UI00"/>
<dbReference type="EMBL" id="WNJL01000037">
    <property type="protein sequence ID" value="NDU43464.1"/>
    <property type="molecule type" value="Genomic_DNA"/>
</dbReference>
<evidence type="ECO:0000256" key="1">
    <source>
        <dbReference type="SAM" id="MobiDB-lite"/>
    </source>
</evidence>
<keyword evidence="3" id="KW-0489">Methyltransferase</keyword>
<protein>
    <submittedName>
        <fullName evidence="3">Methyltransferase domain-containing protein</fullName>
    </submittedName>
</protein>
<reference evidence="3" key="1">
    <citation type="submission" date="2019-11" db="EMBL/GenBank/DDBJ databases">
        <title>Acidithiobacillus ferrianus sp. nov.: a facultatively anaerobic and extremely acidophilic chemolithoautotroph.</title>
        <authorList>
            <person name="Norris P.R."/>
            <person name="Falagan C."/>
            <person name="Moya-Beltran A."/>
            <person name="Castro M."/>
            <person name="Quatrini R."/>
            <person name="Johnson D.B."/>
        </authorList>
    </citation>
    <scope>NUCLEOTIDE SEQUENCE [LARGE SCALE GENOMIC DNA]</scope>
    <source>
        <strain evidence="3">MG</strain>
    </source>
</reference>
<evidence type="ECO:0000259" key="2">
    <source>
        <dbReference type="Pfam" id="PF13847"/>
    </source>
</evidence>
<gene>
    <name evidence="3" type="ORF">GL267_12745</name>
</gene>
<dbReference type="CDD" id="cd02440">
    <property type="entry name" value="AdoMet_MTases"/>
    <property type="match status" value="1"/>
</dbReference>
<keyword evidence="3" id="KW-0808">Transferase</keyword>
<dbReference type="InterPro" id="IPR025714">
    <property type="entry name" value="Methyltranfer_dom"/>
</dbReference>
<dbReference type="GO" id="GO:0008168">
    <property type="term" value="F:methyltransferase activity"/>
    <property type="evidence" value="ECO:0007669"/>
    <property type="project" value="UniProtKB-KW"/>
</dbReference>
<dbReference type="GO" id="GO:0032259">
    <property type="term" value="P:methylation"/>
    <property type="evidence" value="ECO:0007669"/>
    <property type="project" value="UniProtKB-KW"/>
</dbReference>
<accession>A0A845UI00</accession>
<name>A0A845UI00_9PROT</name>
<feature type="region of interest" description="Disordered" evidence="1">
    <location>
        <begin position="1"/>
        <end position="53"/>
    </location>
</feature>
<comment type="caution">
    <text evidence="3">The sequence shown here is derived from an EMBL/GenBank/DDBJ whole genome shotgun (WGS) entry which is preliminary data.</text>
</comment>
<feature type="compositionally biased region" description="Basic and acidic residues" evidence="1">
    <location>
        <begin position="1"/>
        <end position="19"/>
    </location>
</feature>
<dbReference type="PANTHER" id="PTHR43861">
    <property type="entry name" value="TRANS-ACONITATE 2-METHYLTRANSFERASE-RELATED"/>
    <property type="match status" value="1"/>
</dbReference>
<proteinExistence type="predicted"/>
<dbReference type="SUPFAM" id="SSF53335">
    <property type="entry name" value="S-adenosyl-L-methionine-dependent methyltransferases"/>
    <property type="match status" value="1"/>
</dbReference>
<organism evidence="3">
    <name type="scientific">Acidithiobacillus ferrianus</name>
    <dbReference type="NCBI Taxonomy" id="2678518"/>
    <lineage>
        <taxon>Bacteria</taxon>
        <taxon>Pseudomonadati</taxon>
        <taxon>Pseudomonadota</taxon>
        <taxon>Acidithiobacillia</taxon>
        <taxon>Acidithiobacillales</taxon>
        <taxon>Acidithiobacillaceae</taxon>
        <taxon>Acidithiobacillus</taxon>
    </lineage>
</organism>
<dbReference type="Pfam" id="PF13847">
    <property type="entry name" value="Methyltransf_31"/>
    <property type="match status" value="1"/>
</dbReference>
<dbReference type="InterPro" id="IPR029063">
    <property type="entry name" value="SAM-dependent_MTases_sf"/>
</dbReference>